<organism evidence="2 3">
    <name type="scientific">Streptomyces carpaticus</name>
    <dbReference type="NCBI Taxonomy" id="285558"/>
    <lineage>
        <taxon>Bacteria</taxon>
        <taxon>Bacillati</taxon>
        <taxon>Actinomycetota</taxon>
        <taxon>Actinomycetes</taxon>
        <taxon>Kitasatosporales</taxon>
        <taxon>Streptomycetaceae</taxon>
        <taxon>Streptomyces</taxon>
    </lineage>
</organism>
<evidence type="ECO:0000313" key="2">
    <source>
        <dbReference type="EMBL" id="MFB4196895.1"/>
    </source>
</evidence>
<dbReference type="Pfam" id="PF01243">
    <property type="entry name" value="PNPOx_N"/>
    <property type="match status" value="1"/>
</dbReference>
<keyword evidence="3" id="KW-1185">Reference proteome</keyword>
<dbReference type="InterPro" id="IPR011576">
    <property type="entry name" value="Pyridox_Oxase_N"/>
</dbReference>
<dbReference type="InterPro" id="IPR012349">
    <property type="entry name" value="Split_barrel_FMN-bd"/>
</dbReference>
<protein>
    <submittedName>
        <fullName evidence="2">Pyridoxamine 5'-phosphate oxidase family protein</fullName>
    </submittedName>
</protein>
<sequence length="148" mass="16393">MTPPPARPRPSRKRDSLSRLTADEDAWVATASPDGVPTMVPLSFLWVADTLLMATRATNPTAVNIARTGHAVISLGSTRDVVLIEAGAEVLTRAEVPEAEREAFTAKLGWSPPSPVWCYLRFRPRSLRAWRENELSTRLLMENGTWLV</sequence>
<gene>
    <name evidence="2" type="ORF">ACE11A_21360</name>
</gene>
<evidence type="ECO:0000313" key="3">
    <source>
        <dbReference type="Proteomes" id="UP001577267"/>
    </source>
</evidence>
<dbReference type="EMBL" id="JBHGBT010000023">
    <property type="protein sequence ID" value="MFB4196895.1"/>
    <property type="molecule type" value="Genomic_DNA"/>
</dbReference>
<evidence type="ECO:0000259" key="1">
    <source>
        <dbReference type="Pfam" id="PF01243"/>
    </source>
</evidence>
<accession>A0ABV4ZRZ4</accession>
<dbReference type="RefSeq" id="WP_375065046.1">
    <property type="nucleotide sequence ID" value="NZ_JBHGBT010000023.1"/>
</dbReference>
<comment type="caution">
    <text evidence="2">The sequence shown here is derived from an EMBL/GenBank/DDBJ whole genome shotgun (WGS) entry which is preliminary data.</text>
</comment>
<name>A0ABV4ZRZ4_9ACTN</name>
<proteinExistence type="predicted"/>
<dbReference type="Proteomes" id="UP001577267">
    <property type="component" value="Unassembled WGS sequence"/>
</dbReference>
<dbReference type="Gene3D" id="2.30.110.10">
    <property type="entry name" value="Electron Transport, Fmn-binding Protein, Chain A"/>
    <property type="match status" value="1"/>
</dbReference>
<dbReference type="SUPFAM" id="SSF50475">
    <property type="entry name" value="FMN-binding split barrel"/>
    <property type="match status" value="1"/>
</dbReference>
<reference evidence="2 3" key="1">
    <citation type="submission" date="2024-09" db="EMBL/GenBank/DDBJ databases">
        <title>Draft genome sequence of multifaceted antimicrobials producing Streptomyces sp. strain FH1.</title>
        <authorList>
            <person name="Hassan F."/>
            <person name="Ali H."/>
            <person name="Hassan N."/>
            <person name="Nawaz A."/>
        </authorList>
    </citation>
    <scope>NUCLEOTIDE SEQUENCE [LARGE SCALE GENOMIC DNA]</scope>
    <source>
        <strain evidence="2 3">FH1</strain>
    </source>
</reference>
<feature type="domain" description="Pyridoxamine 5'-phosphate oxidase N-terminal" evidence="1">
    <location>
        <begin position="26"/>
        <end position="107"/>
    </location>
</feature>